<organism evidence="2 3">
    <name type="scientific">Elaphomyces granulatus</name>
    <dbReference type="NCBI Taxonomy" id="519963"/>
    <lineage>
        <taxon>Eukaryota</taxon>
        <taxon>Fungi</taxon>
        <taxon>Dikarya</taxon>
        <taxon>Ascomycota</taxon>
        <taxon>Pezizomycotina</taxon>
        <taxon>Eurotiomycetes</taxon>
        <taxon>Eurotiomycetidae</taxon>
        <taxon>Eurotiales</taxon>
        <taxon>Elaphomycetaceae</taxon>
        <taxon>Elaphomyces</taxon>
    </lineage>
</organism>
<name>A0A232LNH9_9EURO</name>
<dbReference type="Proteomes" id="UP000243515">
    <property type="component" value="Unassembled WGS sequence"/>
</dbReference>
<dbReference type="OrthoDB" id="5095651at2759"/>
<evidence type="ECO:0000256" key="1">
    <source>
        <dbReference type="SAM" id="MobiDB-lite"/>
    </source>
</evidence>
<protein>
    <submittedName>
        <fullName evidence="2">Uncharacterized protein</fullName>
    </submittedName>
</protein>
<keyword evidence="3" id="KW-1185">Reference proteome</keyword>
<evidence type="ECO:0000313" key="3">
    <source>
        <dbReference type="Proteomes" id="UP000243515"/>
    </source>
</evidence>
<proteinExistence type="predicted"/>
<evidence type="ECO:0000313" key="2">
    <source>
        <dbReference type="EMBL" id="OXV05558.1"/>
    </source>
</evidence>
<feature type="region of interest" description="Disordered" evidence="1">
    <location>
        <begin position="218"/>
        <end position="255"/>
    </location>
</feature>
<gene>
    <name evidence="2" type="ORF">Egran_06674</name>
</gene>
<comment type="caution">
    <text evidence="2">The sequence shown here is derived from an EMBL/GenBank/DDBJ whole genome shotgun (WGS) entry which is preliminary data.</text>
</comment>
<accession>A0A232LNH9</accession>
<sequence length="332" mass="38240">MATKDLTSADNNVFLNTPHEWENWNTQFQGLAVSLSIWDLIEGAEVPLTKPVMPHISSYHKQSAREEREGTVTPESIKEWYENLKENVQFSNKEIKAELRSKYKLAIKPLTKPKDALNWIMRWEQTMALAQDKNLPVTKDHEEWFDDFMDAVVSVLPNWVPGYRLVKMTDVNENRLSYRTIANDFRQAVRQYLGSTGTPSKIAKGSFGPAYADQIANENAGMDASTKGDIKVREKGKKRDSTNKRKRLHDSSQDSSEGFRTVCKACGQRHSHLACWYLFPSRAPRRFKENPVFRRVVDQALKDDPTFAEEVERLRKQKDTSAGTIRQRDDQD</sequence>
<dbReference type="EMBL" id="NPHW01006777">
    <property type="protein sequence ID" value="OXV05558.1"/>
    <property type="molecule type" value="Genomic_DNA"/>
</dbReference>
<dbReference type="AlphaFoldDB" id="A0A232LNH9"/>
<feature type="compositionally biased region" description="Basic and acidic residues" evidence="1">
    <location>
        <begin position="226"/>
        <end position="243"/>
    </location>
</feature>
<feature type="region of interest" description="Disordered" evidence="1">
    <location>
        <begin position="313"/>
        <end position="332"/>
    </location>
</feature>
<reference evidence="2 3" key="1">
    <citation type="journal article" date="2015" name="Environ. Microbiol.">
        <title>Metagenome sequence of Elaphomyces granulatus from sporocarp tissue reveals Ascomycota ectomycorrhizal fingerprints of genome expansion and a Proteobacteria-rich microbiome.</title>
        <authorList>
            <person name="Quandt C.A."/>
            <person name="Kohler A."/>
            <person name="Hesse C.N."/>
            <person name="Sharpton T.J."/>
            <person name="Martin F."/>
            <person name="Spatafora J.W."/>
        </authorList>
    </citation>
    <scope>NUCLEOTIDE SEQUENCE [LARGE SCALE GENOMIC DNA]</scope>
    <source>
        <strain evidence="2 3">OSC145934</strain>
    </source>
</reference>